<protein>
    <submittedName>
        <fullName evidence="1">Uncharacterized protein</fullName>
    </submittedName>
</protein>
<dbReference type="RefSeq" id="WP_100904892.1">
    <property type="nucleotide sequence ID" value="NZ_CP017766.1"/>
</dbReference>
<proteinExistence type="predicted"/>
<dbReference type="EMBL" id="CP017766">
    <property type="protein sequence ID" value="AUB54915.1"/>
    <property type="molecule type" value="Genomic_DNA"/>
</dbReference>
<reference evidence="1 2" key="1">
    <citation type="submission" date="2016-10" db="EMBL/GenBank/DDBJ databases">
        <title>Comparative genomics between deep and shallow subseafloor isolates.</title>
        <authorList>
            <person name="Ishii S."/>
            <person name="Miller J.R."/>
            <person name="Sutton G."/>
            <person name="Suzuki S."/>
            <person name="Methe B."/>
            <person name="Inagaki F."/>
            <person name="Imachi H."/>
        </authorList>
    </citation>
    <scope>NUCLEOTIDE SEQUENCE [LARGE SCALE GENOMIC DNA]</scope>
    <source>
        <strain evidence="1 2">MO-MB1</strain>
    </source>
</reference>
<name>A0A2H4V9Z7_9EURY</name>
<dbReference type="Proteomes" id="UP000232806">
    <property type="component" value="Chromosome"/>
</dbReference>
<evidence type="ECO:0000313" key="2">
    <source>
        <dbReference type="Proteomes" id="UP000232806"/>
    </source>
</evidence>
<evidence type="ECO:0000313" key="1">
    <source>
        <dbReference type="EMBL" id="AUB54915.1"/>
    </source>
</evidence>
<dbReference type="AlphaFoldDB" id="A0A2H4V9Z7"/>
<sequence>MRGGENIEKLYRVFICLLVAAMGFGVSVPAACAANATYDDYYITGGELVSNDTGISYQITKSDNTTSVKWNRSITTDGAVGLQRYTALVQSNRADDYRLNAINKYTGNNRWSMSLDQAYSRLQFIGGKYAVLMNANKFIQLNLYTHKIVTGKTYENPADTFFGLIKSKKNGNYYVMTITNETNFKFFKLNPY</sequence>
<gene>
    <name evidence="1" type="ORF">BK007_02020</name>
</gene>
<dbReference type="GeneID" id="35120331"/>
<organism evidence="1 2">
    <name type="scientific">Methanobacterium subterraneum</name>
    <dbReference type="NCBI Taxonomy" id="59277"/>
    <lineage>
        <taxon>Archaea</taxon>
        <taxon>Methanobacteriati</taxon>
        <taxon>Methanobacteriota</taxon>
        <taxon>Methanomada group</taxon>
        <taxon>Methanobacteria</taxon>
        <taxon>Methanobacteriales</taxon>
        <taxon>Methanobacteriaceae</taxon>
        <taxon>Methanobacterium</taxon>
    </lineage>
</organism>
<accession>A0A2H4V9Z7</accession>